<dbReference type="AlphaFoldDB" id="A0A8J5X1J7"/>
<evidence type="ECO:0000313" key="3">
    <source>
        <dbReference type="Proteomes" id="UP000751190"/>
    </source>
</evidence>
<feature type="compositionally biased region" description="Polar residues" evidence="1">
    <location>
        <begin position="203"/>
        <end position="221"/>
    </location>
</feature>
<evidence type="ECO:0000313" key="2">
    <source>
        <dbReference type="EMBL" id="KAG8458411.1"/>
    </source>
</evidence>
<sequence length="400" mass="40907">MESRSAPERSAALPNAFAGFSGRAALSFEPGCQIELPPFDFGAHLRPRVMVHTHVLPPSSAPFSTSPHQYATPVSERSPPLSSHAAPLPPIGFLPAWAGAPADGGHALRLLEEDGCGGGHWSQRKSETGAPLTTASVTANCQWLGRTVRVTRGKGEGVHGIVQKSGHGFYHVRADSGASFMKRSHEIELIDGGKLRPKAPRSSAPSGTARRTQAPSPTTQPCAGQAANACLACPPPIGSGASVSLAAIATNGAARSGSGLVQHTPRSLSPSAVAQFSPAVRRDGSSVLRSASALDCHAAAAASCAGPRAPLLVHAARPSCTASVAIADGPPPPPPSPIGFWPTTAHARADVPADAPACANGRALLHTRATVSTLVADTAPEEGRYLSLTLAAEGRVVQNR</sequence>
<proteinExistence type="predicted"/>
<name>A0A8J5X1J7_DIALT</name>
<dbReference type="Proteomes" id="UP000751190">
    <property type="component" value="Unassembled WGS sequence"/>
</dbReference>
<protein>
    <submittedName>
        <fullName evidence="2">Uncharacterized protein</fullName>
    </submittedName>
</protein>
<keyword evidence="3" id="KW-1185">Reference proteome</keyword>
<dbReference type="EMBL" id="JAGTXO010000052">
    <property type="protein sequence ID" value="KAG8458411.1"/>
    <property type="molecule type" value="Genomic_DNA"/>
</dbReference>
<feature type="region of interest" description="Disordered" evidence="1">
    <location>
        <begin position="190"/>
        <end position="221"/>
    </location>
</feature>
<reference evidence="2" key="1">
    <citation type="submission" date="2021-05" db="EMBL/GenBank/DDBJ databases">
        <title>The genome of the haptophyte Pavlova lutheri (Diacronema luteri, Pavlovales) - a model for lipid biosynthesis in eukaryotic algae.</title>
        <authorList>
            <person name="Hulatt C.J."/>
            <person name="Posewitz M.C."/>
        </authorList>
    </citation>
    <scope>NUCLEOTIDE SEQUENCE</scope>
    <source>
        <strain evidence="2">NIVA-4/92</strain>
    </source>
</reference>
<organism evidence="2 3">
    <name type="scientific">Diacronema lutheri</name>
    <name type="common">Unicellular marine alga</name>
    <name type="synonym">Monochrysis lutheri</name>
    <dbReference type="NCBI Taxonomy" id="2081491"/>
    <lineage>
        <taxon>Eukaryota</taxon>
        <taxon>Haptista</taxon>
        <taxon>Haptophyta</taxon>
        <taxon>Pavlovophyceae</taxon>
        <taxon>Pavlovales</taxon>
        <taxon>Pavlovaceae</taxon>
        <taxon>Diacronema</taxon>
    </lineage>
</organism>
<gene>
    <name evidence="2" type="ORF">KFE25_004552</name>
</gene>
<accession>A0A8J5X1J7</accession>
<comment type="caution">
    <text evidence="2">The sequence shown here is derived from an EMBL/GenBank/DDBJ whole genome shotgun (WGS) entry which is preliminary data.</text>
</comment>
<evidence type="ECO:0000256" key="1">
    <source>
        <dbReference type="SAM" id="MobiDB-lite"/>
    </source>
</evidence>
<feature type="region of interest" description="Disordered" evidence="1">
    <location>
        <begin position="60"/>
        <end position="83"/>
    </location>
</feature>